<organism evidence="1 2">
    <name type="scientific">Ancylostoma ceylanicum</name>
    <dbReference type="NCBI Taxonomy" id="53326"/>
    <lineage>
        <taxon>Eukaryota</taxon>
        <taxon>Metazoa</taxon>
        <taxon>Ecdysozoa</taxon>
        <taxon>Nematoda</taxon>
        <taxon>Chromadorea</taxon>
        <taxon>Rhabditida</taxon>
        <taxon>Rhabditina</taxon>
        <taxon>Rhabditomorpha</taxon>
        <taxon>Strongyloidea</taxon>
        <taxon>Ancylostomatidae</taxon>
        <taxon>Ancylostomatinae</taxon>
        <taxon>Ancylostoma</taxon>
    </lineage>
</organism>
<name>A0A016SRC7_9BILA</name>
<proteinExistence type="predicted"/>
<accession>A0A016SRC7</accession>
<protein>
    <submittedName>
        <fullName evidence="1">Uncharacterized protein</fullName>
    </submittedName>
</protein>
<dbReference type="EMBL" id="JARK01001520">
    <property type="protein sequence ID" value="EYB93263.1"/>
    <property type="molecule type" value="Genomic_DNA"/>
</dbReference>
<dbReference type="Proteomes" id="UP000024635">
    <property type="component" value="Unassembled WGS sequence"/>
</dbReference>
<comment type="caution">
    <text evidence="1">The sequence shown here is derived from an EMBL/GenBank/DDBJ whole genome shotgun (WGS) entry which is preliminary data.</text>
</comment>
<evidence type="ECO:0000313" key="2">
    <source>
        <dbReference type="Proteomes" id="UP000024635"/>
    </source>
</evidence>
<gene>
    <name evidence="1" type="primary">Acey_s0184.g983</name>
    <name evidence="1" type="ORF">Y032_0184g983</name>
</gene>
<keyword evidence="2" id="KW-1185">Reference proteome</keyword>
<sequence>MSMVFCSSSSTYPGKRTGGPRYVSLLNMRLFSRVFARKWSDPLSKEGSSVVFIAVREDVVQPASTDAGFQQVVLAGPGIVAEIVDGAAEPAVSAHDAGLMQVFLQPVFPPMSPSPGNSFL</sequence>
<dbReference type="AlphaFoldDB" id="A0A016SRC7"/>
<reference evidence="2" key="1">
    <citation type="journal article" date="2015" name="Nat. Genet.">
        <title>The genome and transcriptome of the zoonotic hookworm Ancylostoma ceylanicum identify infection-specific gene families.</title>
        <authorList>
            <person name="Schwarz E.M."/>
            <person name="Hu Y."/>
            <person name="Antoshechkin I."/>
            <person name="Miller M.M."/>
            <person name="Sternberg P.W."/>
            <person name="Aroian R.V."/>
        </authorList>
    </citation>
    <scope>NUCLEOTIDE SEQUENCE</scope>
    <source>
        <strain evidence="2">HY135</strain>
    </source>
</reference>
<evidence type="ECO:0000313" key="1">
    <source>
        <dbReference type="EMBL" id="EYB93263.1"/>
    </source>
</evidence>